<dbReference type="Gene3D" id="1.20.120.1600">
    <property type="match status" value="1"/>
</dbReference>
<dbReference type="Pfam" id="PF00702">
    <property type="entry name" value="Hydrolase"/>
    <property type="match status" value="1"/>
</dbReference>
<dbReference type="InterPro" id="IPR051400">
    <property type="entry name" value="HAD-like_hydrolase"/>
</dbReference>
<accession>A0A1W2CUR3</accession>
<gene>
    <name evidence="4" type="ORF">SAMN05660733_02381</name>
</gene>
<keyword evidence="5" id="KW-1185">Reference proteome</keyword>
<reference evidence="5" key="1">
    <citation type="submission" date="2017-04" db="EMBL/GenBank/DDBJ databases">
        <authorList>
            <person name="Varghese N."/>
            <person name="Submissions S."/>
        </authorList>
    </citation>
    <scope>NUCLEOTIDE SEQUENCE [LARGE SCALE GENOMIC DNA]</scope>
    <source>
        <strain evidence="5">DSM 44073</strain>
    </source>
</reference>
<dbReference type="InterPro" id="IPR036412">
    <property type="entry name" value="HAD-like_sf"/>
</dbReference>
<dbReference type="GO" id="GO:0044281">
    <property type="term" value="P:small molecule metabolic process"/>
    <property type="evidence" value="ECO:0007669"/>
    <property type="project" value="UniProtKB-ARBA"/>
</dbReference>
<dbReference type="RefSeq" id="WP_030478947.1">
    <property type="nucleotide sequence ID" value="NZ_FWYC01000006.1"/>
</dbReference>
<keyword evidence="2 4" id="KW-0378">Hydrolase</keyword>
<evidence type="ECO:0000256" key="3">
    <source>
        <dbReference type="ARBA" id="ARBA00022842"/>
    </source>
</evidence>
<proteinExistence type="predicted"/>
<comment type="cofactor">
    <cofactor evidence="1">
        <name>Mg(2+)</name>
        <dbReference type="ChEBI" id="CHEBI:18420"/>
    </cofactor>
</comment>
<dbReference type="eggNOG" id="COG1011">
    <property type="taxonomic scope" value="Bacteria"/>
</dbReference>
<dbReference type="OrthoDB" id="9810501at2"/>
<evidence type="ECO:0000313" key="5">
    <source>
        <dbReference type="Proteomes" id="UP000192840"/>
    </source>
</evidence>
<dbReference type="InterPro" id="IPR006439">
    <property type="entry name" value="HAD-SF_hydro_IA"/>
</dbReference>
<name>A0A1W2CUR3_9PSEU</name>
<dbReference type="EMBL" id="FWYC01000006">
    <property type="protein sequence ID" value="SMC88973.1"/>
    <property type="molecule type" value="Genomic_DNA"/>
</dbReference>
<dbReference type="SFLD" id="SFLDS00003">
    <property type="entry name" value="Haloacid_Dehalogenase"/>
    <property type="match status" value="1"/>
</dbReference>
<dbReference type="PRINTS" id="PR00413">
    <property type="entry name" value="HADHALOGNASE"/>
</dbReference>
<dbReference type="PANTHER" id="PTHR46470:SF4">
    <property type="entry name" value="5-AMINO-6-(5-PHOSPHO-D-RIBITYLAMINO)URACIL PHOSPHATASE YIGB"/>
    <property type="match status" value="1"/>
</dbReference>
<dbReference type="GO" id="GO:0016787">
    <property type="term" value="F:hydrolase activity"/>
    <property type="evidence" value="ECO:0007669"/>
    <property type="project" value="UniProtKB-KW"/>
</dbReference>
<dbReference type="Gene3D" id="3.40.50.1000">
    <property type="entry name" value="HAD superfamily/HAD-like"/>
    <property type="match status" value="1"/>
</dbReference>
<dbReference type="Proteomes" id="UP000192840">
    <property type="component" value="Unassembled WGS sequence"/>
</dbReference>
<dbReference type="PANTHER" id="PTHR46470">
    <property type="entry name" value="N-ACYLNEURAMINATE-9-PHOSPHATASE"/>
    <property type="match status" value="1"/>
</dbReference>
<keyword evidence="3" id="KW-0460">Magnesium</keyword>
<dbReference type="NCBIfam" id="TIGR01549">
    <property type="entry name" value="HAD-SF-IA-v1"/>
    <property type="match status" value="1"/>
</dbReference>
<dbReference type="AlphaFoldDB" id="A0A1W2CUR3"/>
<evidence type="ECO:0000256" key="2">
    <source>
        <dbReference type="ARBA" id="ARBA00022801"/>
    </source>
</evidence>
<dbReference type="STRING" id="40571.SAMN05660733_02381"/>
<sequence length="245" mass="26767">MITAVLFDIDDTLVDFKGAMTRGLVRHLARIAPQWTDAGITAASATWHAVEKVHFGRYLRGETTFEGQRRARAADFCRAHGLELGEGVEEQDAWVGEYLSHCEQEFLLFDDVVAALDLLRERGLRIGALSNSKHEYQDYKLRLLGIRDRFEVLVCCDDVDGVAKPDPRIFAAGCAALGVDAPAVVYVGDNKEADARAASRAGLQGVWLDRGRTGPSEEDFPVIGDLAGLAPLLGLLADSRQKGRS</sequence>
<protein>
    <submittedName>
        <fullName evidence="4">Putative hydrolase of the HAD superfamily</fullName>
    </submittedName>
</protein>
<evidence type="ECO:0000313" key="4">
    <source>
        <dbReference type="EMBL" id="SMC88973.1"/>
    </source>
</evidence>
<dbReference type="SFLD" id="SFLDG01129">
    <property type="entry name" value="C1.5:_HAD__Beta-PGM__Phosphata"/>
    <property type="match status" value="1"/>
</dbReference>
<dbReference type="SUPFAM" id="SSF56784">
    <property type="entry name" value="HAD-like"/>
    <property type="match status" value="1"/>
</dbReference>
<evidence type="ECO:0000256" key="1">
    <source>
        <dbReference type="ARBA" id="ARBA00001946"/>
    </source>
</evidence>
<organism evidence="4 5">
    <name type="scientific">Lentzea albidocapillata</name>
    <dbReference type="NCBI Taxonomy" id="40571"/>
    <lineage>
        <taxon>Bacteria</taxon>
        <taxon>Bacillati</taxon>
        <taxon>Actinomycetota</taxon>
        <taxon>Actinomycetes</taxon>
        <taxon>Pseudonocardiales</taxon>
        <taxon>Pseudonocardiaceae</taxon>
        <taxon>Lentzea</taxon>
    </lineage>
</organism>
<dbReference type="InterPro" id="IPR023214">
    <property type="entry name" value="HAD_sf"/>
</dbReference>